<keyword evidence="1" id="KW-0472">Membrane</keyword>
<feature type="transmembrane region" description="Helical" evidence="1">
    <location>
        <begin position="96"/>
        <end position="116"/>
    </location>
</feature>
<dbReference type="Proteomes" id="UP000313395">
    <property type="component" value="Unassembled WGS sequence"/>
</dbReference>
<dbReference type="RefSeq" id="WP_140186539.1">
    <property type="nucleotide sequence ID" value="NZ_VENO01000003.1"/>
</dbReference>
<protein>
    <recommendedName>
        <fullName evidence="4">DUF624 domain-containing protein</fullName>
    </recommendedName>
</protein>
<feature type="transmembrane region" description="Helical" evidence="1">
    <location>
        <begin position="188"/>
        <end position="207"/>
    </location>
</feature>
<name>A0A5C5E892_9LACT</name>
<keyword evidence="3" id="KW-1185">Reference proteome</keyword>
<gene>
    <name evidence="2" type="ORF">FHK04_09745</name>
</gene>
<feature type="transmembrane region" description="Helical" evidence="1">
    <location>
        <begin position="122"/>
        <end position="142"/>
    </location>
</feature>
<evidence type="ECO:0008006" key="4">
    <source>
        <dbReference type="Google" id="ProtNLM"/>
    </source>
</evidence>
<proteinExistence type="predicted"/>
<evidence type="ECO:0000313" key="3">
    <source>
        <dbReference type="Proteomes" id="UP000313395"/>
    </source>
</evidence>
<reference evidence="2 3" key="1">
    <citation type="submission" date="2019-06" db="EMBL/GenBank/DDBJ databases">
        <title>Description Trichococcus psychrophilus sp. nov., isolated from a cold spring, by genomic and phenotypic analyses.</title>
        <authorList>
            <person name="Zakharyuk A."/>
        </authorList>
    </citation>
    <scope>NUCLEOTIDE SEQUENCE [LARGE SCALE GENOMIC DNA]</scope>
    <source>
        <strain evidence="2 3">SKBG</strain>
    </source>
</reference>
<dbReference type="AlphaFoldDB" id="A0A5C5E892"/>
<evidence type="ECO:0000313" key="2">
    <source>
        <dbReference type="EMBL" id="TNV68484.1"/>
    </source>
</evidence>
<feature type="transmembrane region" description="Helical" evidence="1">
    <location>
        <begin position="43"/>
        <end position="64"/>
    </location>
</feature>
<feature type="transmembrane region" description="Helical" evidence="1">
    <location>
        <begin position="14"/>
        <end position="37"/>
    </location>
</feature>
<keyword evidence="1" id="KW-0812">Transmembrane</keyword>
<dbReference type="EMBL" id="VENO01000003">
    <property type="protein sequence ID" value="TNV68484.1"/>
    <property type="molecule type" value="Genomic_DNA"/>
</dbReference>
<feature type="transmembrane region" description="Helical" evidence="1">
    <location>
        <begin position="162"/>
        <end position="182"/>
    </location>
</feature>
<comment type="caution">
    <text evidence="2">The sequence shown here is derived from an EMBL/GenBank/DDBJ whole genome shotgun (WGS) entry which is preliminary data.</text>
</comment>
<accession>A0A5C5E892</accession>
<organism evidence="2 3">
    <name type="scientific">Trichococcus shcherbakoviae subsp. psychrophilus</name>
    <dbReference type="NCBI Taxonomy" id="2585775"/>
    <lineage>
        <taxon>Bacteria</taxon>
        <taxon>Bacillati</taxon>
        <taxon>Bacillota</taxon>
        <taxon>Bacilli</taxon>
        <taxon>Lactobacillales</taxon>
        <taxon>Carnobacteriaceae</taxon>
        <taxon>Trichococcus</taxon>
    </lineage>
</organism>
<evidence type="ECO:0000256" key="1">
    <source>
        <dbReference type="SAM" id="Phobius"/>
    </source>
</evidence>
<keyword evidence="1" id="KW-1133">Transmembrane helix</keyword>
<sequence>MNDRLTKLMGLFDFFYRVIILNTLFLVTNAFFFQVFFLFDFKVVFFPIYLLTSLTLLPSILALLRTAHTLKGENSSGIFGIYLRELRFTLRKEMHLSALLTLAFYLGLTTLYVSAVTGPITYLLYAMNIVLIVFEISFGINLTREAISFKGRNLLKQALATYLPNFLKNAAVLVMLALGVFVSFKLSYMAIIFVFGAAIMGLHGLFLNSRKDITNYGVSNQP</sequence>